<evidence type="ECO:0000313" key="2">
    <source>
        <dbReference type="Proteomes" id="UP000244978"/>
    </source>
</evidence>
<organism evidence="1 2">
    <name type="scientific">Homoserinimonas hongtaonis</name>
    <dbReference type="NCBI Taxonomy" id="2079791"/>
    <lineage>
        <taxon>Bacteria</taxon>
        <taxon>Bacillati</taxon>
        <taxon>Actinomycetota</taxon>
        <taxon>Actinomycetes</taxon>
        <taxon>Micrococcales</taxon>
        <taxon>Microbacteriaceae</taxon>
        <taxon>Homoserinimonas</taxon>
    </lineage>
</organism>
<comment type="caution">
    <text evidence="1">The sequence shown here is derived from an EMBL/GenBank/DDBJ whole genome shotgun (WGS) entry which is preliminary data.</text>
</comment>
<dbReference type="Proteomes" id="UP000244978">
    <property type="component" value="Unassembled WGS sequence"/>
</dbReference>
<sequence>MTRLASYLGENEPAGSLAFWERKIGPFYDAAALFHIAALDLSEVEVCEKWGDVIAVAIKGLEYKLYPGFQFGPNGELLPGLRRVICILRPGLVDNWDISLWLNHHTMLFNGESATALLRQGRIDAVLDAASQDLARWNPKAASGQCGASN</sequence>
<dbReference type="EMBL" id="QEEX01000001">
    <property type="protein sequence ID" value="PWB97814.1"/>
    <property type="molecule type" value="Genomic_DNA"/>
</dbReference>
<gene>
    <name evidence="1" type="ORF">DF220_08205</name>
</gene>
<accession>A0A2U1T1R4</accession>
<dbReference type="AlphaFoldDB" id="A0A2U1T1R4"/>
<keyword evidence="2" id="KW-1185">Reference proteome</keyword>
<protein>
    <submittedName>
        <fullName evidence="1">Uncharacterized protein</fullName>
    </submittedName>
</protein>
<proteinExistence type="predicted"/>
<reference evidence="2" key="1">
    <citation type="submission" date="2018-04" db="EMBL/GenBank/DDBJ databases">
        <authorList>
            <person name="Liu S."/>
            <person name="Wang Z."/>
            <person name="Li J."/>
        </authorList>
    </citation>
    <scope>NUCLEOTIDE SEQUENCE [LARGE SCALE GENOMIC DNA]</scope>
    <source>
        <strain evidence="2">S1194</strain>
    </source>
</reference>
<name>A0A2U1T1R4_9MICO</name>
<evidence type="ECO:0000313" key="1">
    <source>
        <dbReference type="EMBL" id="PWB97814.1"/>
    </source>
</evidence>